<sequence length="154" mass="16360">MPGNLNRFYTEIFGCFGQSRSEKCNQTRSYSAPGLFLVDTARPNRTIPGTLSRSGVDERKKSFENSINLSNENPDCRLIPGKLVLITEDLGESAADSYCGEVPFDRDGAGEGGPKLEGGCGGGGVSARGRKGQVGEQVEWVLIGVCLALDSLAV</sequence>
<gene>
    <name evidence="1" type="ORF">GWI33_016534</name>
</gene>
<dbReference type="AlphaFoldDB" id="A0A834M708"/>
<evidence type="ECO:0000313" key="2">
    <source>
        <dbReference type="Proteomes" id="UP000625711"/>
    </source>
</evidence>
<dbReference type="Proteomes" id="UP000625711">
    <property type="component" value="Unassembled WGS sequence"/>
</dbReference>
<keyword evidence="2" id="KW-1185">Reference proteome</keyword>
<accession>A0A834M708</accession>
<proteinExistence type="predicted"/>
<name>A0A834M708_RHYFE</name>
<protein>
    <submittedName>
        <fullName evidence="1">Uncharacterized protein</fullName>
    </submittedName>
</protein>
<reference evidence="1" key="1">
    <citation type="submission" date="2020-08" db="EMBL/GenBank/DDBJ databases">
        <title>Genome sequencing and assembly of the red palm weevil Rhynchophorus ferrugineus.</title>
        <authorList>
            <person name="Dias G.B."/>
            <person name="Bergman C.M."/>
            <person name="Manee M."/>
        </authorList>
    </citation>
    <scope>NUCLEOTIDE SEQUENCE</scope>
    <source>
        <strain evidence="1">AA-2017</strain>
        <tissue evidence="1">Whole larva</tissue>
    </source>
</reference>
<comment type="caution">
    <text evidence="1">The sequence shown here is derived from an EMBL/GenBank/DDBJ whole genome shotgun (WGS) entry which is preliminary data.</text>
</comment>
<dbReference type="EMBL" id="JAACXV010014088">
    <property type="protein sequence ID" value="KAF7270496.1"/>
    <property type="molecule type" value="Genomic_DNA"/>
</dbReference>
<organism evidence="1 2">
    <name type="scientific">Rhynchophorus ferrugineus</name>
    <name type="common">Red palm weevil</name>
    <name type="synonym">Curculio ferrugineus</name>
    <dbReference type="NCBI Taxonomy" id="354439"/>
    <lineage>
        <taxon>Eukaryota</taxon>
        <taxon>Metazoa</taxon>
        <taxon>Ecdysozoa</taxon>
        <taxon>Arthropoda</taxon>
        <taxon>Hexapoda</taxon>
        <taxon>Insecta</taxon>
        <taxon>Pterygota</taxon>
        <taxon>Neoptera</taxon>
        <taxon>Endopterygota</taxon>
        <taxon>Coleoptera</taxon>
        <taxon>Polyphaga</taxon>
        <taxon>Cucujiformia</taxon>
        <taxon>Curculionidae</taxon>
        <taxon>Dryophthorinae</taxon>
        <taxon>Rhynchophorus</taxon>
    </lineage>
</organism>
<evidence type="ECO:0000313" key="1">
    <source>
        <dbReference type="EMBL" id="KAF7270496.1"/>
    </source>
</evidence>